<dbReference type="Proteomes" id="UP000479710">
    <property type="component" value="Unassembled WGS sequence"/>
</dbReference>
<protein>
    <recommendedName>
        <fullName evidence="2">Retroviral polymerase SH3-like domain-containing protein</fullName>
    </recommendedName>
</protein>
<dbReference type="AlphaFoldDB" id="A0A6G1C9N5"/>
<organism evidence="3 4">
    <name type="scientific">Oryza meyeriana var. granulata</name>
    <dbReference type="NCBI Taxonomy" id="110450"/>
    <lineage>
        <taxon>Eukaryota</taxon>
        <taxon>Viridiplantae</taxon>
        <taxon>Streptophyta</taxon>
        <taxon>Embryophyta</taxon>
        <taxon>Tracheophyta</taxon>
        <taxon>Spermatophyta</taxon>
        <taxon>Magnoliopsida</taxon>
        <taxon>Liliopsida</taxon>
        <taxon>Poales</taxon>
        <taxon>Poaceae</taxon>
        <taxon>BOP clade</taxon>
        <taxon>Oryzoideae</taxon>
        <taxon>Oryzeae</taxon>
        <taxon>Oryzinae</taxon>
        <taxon>Oryza</taxon>
        <taxon>Oryza meyeriana</taxon>
    </lineage>
</organism>
<evidence type="ECO:0000313" key="3">
    <source>
        <dbReference type="EMBL" id="KAF0897355.1"/>
    </source>
</evidence>
<feature type="compositionally biased region" description="Basic and acidic residues" evidence="1">
    <location>
        <begin position="1"/>
        <end position="12"/>
    </location>
</feature>
<proteinExistence type="predicted"/>
<evidence type="ECO:0000313" key="4">
    <source>
        <dbReference type="Proteomes" id="UP000479710"/>
    </source>
</evidence>
<keyword evidence="4" id="KW-1185">Reference proteome</keyword>
<name>A0A6G1C9N5_9ORYZ</name>
<dbReference type="InterPro" id="IPR057670">
    <property type="entry name" value="SH3_retrovirus"/>
</dbReference>
<evidence type="ECO:0000256" key="1">
    <source>
        <dbReference type="SAM" id="MobiDB-lite"/>
    </source>
</evidence>
<feature type="compositionally biased region" description="Basic and acidic residues" evidence="1">
    <location>
        <begin position="23"/>
        <end position="34"/>
    </location>
</feature>
<feature type="domain" description="Retroviral polymerase SH3-like" evidence="2">
    <location>
        <begin position="63"/>
        <end position="95"/>
    </location>
</feature>
<reference evidence="3 4" key="1">
    <citation type="submission" date="2019-11" db="EMBL/GenBank/DDBJ databases">
        <title>Whole genome sequence of Oryza granulata.</title>
        <authorList>
            <person name="Li W."/>
        </authorList>
    </citation>
    <scope>NUCLEOTIDE SEQUENCE [LARGE SCALE GENOMIC DNA]</scope>
    <source>
        <strain evidence="4">cv. Menghai</strain>
        <tissue evidence="3">Leaf</tissue>
    </source>
</reference>
<accession>A0A6G1C9N5</accession>
<evidence type="ECO:0000259" key="2">
    <source>
        <dbReference type="Pfam" id="PF25597"/>
    </source>
</evidence>
<dbReference type="EMBL" id="SPHZ02000010">
    <property type="protein sequence ID" value="KAF0897355.1"/>
    <property type="molecule type" value="Genomic_DNA"/>
</dbReference>
<dbReference type="Pfam" id="PF25597">
    <property type="entry name" value="SH3_retrovirus"/>
    <property type="match status" value="1"/>
</dbReference>
<gene>
    <name evidence="3" type="ORF">E2562_036347</name>
</gene>
<sequence>MGRDPPSSHRLAELTGDPTRIAGRREEEARRERATTAQHQIVATLAIGPRIVDTPRRQLTWHVQDVRKLDDRNMPGVFIGYEEGMKVHCVLDPRT</sequence>
<comment type="caution">
    <text evidence="3">The sequence shown here is derived from an EMBL/GenBank/DDBJ whole genome shotgun (WGS) entry which is preliminary data.</text>
</comment>
<feature type="region of interest" description="Disordered" evidence="1">
    <location>
        <begin position="1"/>
        <end position="36"/>
    </location>
</feature>